<dbReference type="Proteomes" id="UP000722750">
    <property type="component" value="Unassembled WGS sequence"/>
</dbReference>
<sequence length="155" mass="17055">MKKDKLLLSKTTKLMFSSTFVSIVVSMCLIVNLFAPGFSTVIKGKRTALQSEYHTCKCNSEPHSIDDCCCAIELDASEGKSIPKISSQGVFSTFIQSLACAGIPDRFTPISYNVSLPEGSVTSPRLFFLHYWERVQTPFPASAEISPPDKPPRIT</sequence>
<keyword evidence="1" id="KW-0812">Transmembrane</keyword>
<keyword evidence="1" id="KW-1133">Transmembrane helix</keyword>
<dbReference type="AlphaFoldDB" id="A0A941W130"/>
<accession>A0A941W130</accession>
<proteinExistence type="predicted"/>
<name>A0A941W130_9BACT</name>
<evidence type="ECO:0000256" key="1">
    <source>
        <dbReference type="SAM" id="Phobius"/>
    </source>
</evidence>
<protein>
    <submittedName>
        <fullName evidence="2">Uncharacterized protein</fullName>
    </submittedName>
</protein>
<organism evidence="2 3">
    <name type="scientific">Candidatus Scalindua arabica</name>
    <dbReference type="NCBI Taxonomy" id="1127984"/>
    <lineage>
        <taxon>Bacteria</taxon>
        <taxon>Pseudomonadati</taxon>
        <taxon>Planctomycetota</taxon>
        <taxon>Candidatus Brocadiia</taxon>
        <taxon>Candidatus Brocadiales</taxon>
        <taxon>Candidatus Scalinduaceae</taxon>
        <taxon>Candidatus Scalindua</taxon>
    </lineage>
</organism>
<feature type="transmembrane region" description="Helical" evidence="1">
    <location>
        <begin position="20"/>
        <end position="42"/>
    </location>
</feature>
<dbReference type="EMBL" id="JAANXD010000034">
    <property type="protein sequence ID" value="MBS1257735.1"/>
    <property type="molecule type" value="Genomic_DNA"/>
</dbReference>
<keyword evidence="1" id="KW-0472">Membrane</keyword>
<evidence type="ECO:0000313" key="2">
    <source>
        <dbReference type="EMBL" id="MBS1257735.1"/>
    </source>
</evidence>
<evidence type="ECO:0000313" key="3">
    <source>
        <dbReference type="Proteomes" id="UP000722750"/>
    </source>
</evidence>
<reference evidence="2" key="1">
    <citation type="journal article" date="2021" name="ISME J.">
        <title>Fine-scale metabolic discontinuity in a stratified prokaryote microbiome of a Red Sea deep halocline.</title>
        <authorList>
            <person name="Michoud G."/>
            <person name="Ngugi D.K."/>
            <person name="Barozzi A."/>
            <person name="Merlino G."/>
            <person name="Calleja M.L."/>
            <person name="Delgado-Huertas A."/>
            <person name="Moran X.A.G."/>
            <person name="Daffonchio D."/>
        </authorList>
    </citation>
    <scope>NUCLEOTIDE SEQUENCE</scope>
    <source>
        <strain evidence="2">SuakinDeep_MAG55_1</strain>
    </source>
</reference>
<comment type="caution">
    <text evidence="2">The sequence shown here is derived from an EMBL/GenBank/DDBJ whole genome shotgun (WGS) entry which is preliminary data.</text>
</comment>
<gene>
    <name evidence="2" type="ORF">MAG551_00781</name>
</gene>